<feature type="compositionally biased region" description="Basic and acidic residues" evidence="1">
    <location>
        <begin position="403"/>
        <end position="412"/>
    </location>
</feature>
<reference evidence="3" key="1">
    <citation type="journal article" date="2014" name="Genome Biol. Evol.">
        <title>Pangenome evidence for extensive interdomain horizontal transfer affecting lineage core and shell genes in uncultured planktonic thaumarchaeota and euryarchaeota.</title>
        <authorList>
            <person name="Deschamps P."/>
            <person name="Zivanovic Y."/>
            <person name="Moreira D."/>
            <person name="Rodriguez-Valera F."/>
            <person name="Lopez-Garcia P."/>
        </authorList>
    </citation>
    <scope>NUCLEOTIDE SEQUENCE</scope>
</reference>
<organism evidence="3">
    <name type="scientific">uncultured marine group II/III euryarchaeote KM3_98_F04</name>
    <dbReference type="NCBI Taxonomy" id="1456548"/>
    <lineage>
        <taxon>Archaea</taxon>
        <taxon>Methanobacteriati</taxon>
        <taxon>Methanobacteriota</taxon>
        <taxon>environmental samples</taxon>
    </lineage>
</organism>
<evidence type="ECO:0000259" key="2">
    <source>
        <dbReference type="Pfam" id="PF00899"/>
    </source>
</evidence>
<feature type="domain" description="THIF-type NAD/FAD binding fold" evidence="2">
    <location>
        <begin position="16"/>
        <end position="132"/>
    </location>
</feature>
<evidence type="ECO:0000256" key="1">
    <source>
        <dbReference type="SAM" id="MobiDB-lite"/>
    </source>
</evidence>
<name>A0A075HZZ3_9EURY</name>
<dbReference type="SUPFAM" id="SSF69572">
    <property type="entry name" value="Activating enzymes of the ubiquitin-like proteins"/>
    <property type="match status" value="1"/>
</dbReference>
<dbReference type="GO" id="GO:0008641">
    <property type="term" value="F:ubiquitin-like modifier activating enzyme activity"/>
    <property type="evidence" value="ECO:0007669"/>
    <property type="project" value="InterPro"/>
</dbReference>
<dbReference type="InterPro" id="IPR035985">
    <property type="entry name" value="Ubiquitin-activating_enz"/>
</dbReference>
<dbReference type="Gene3D" id="3.40.50.720">
    <property type="entry name" value="NAD(P)-binding Rossmann-like Domain"/>
    <property type="match status" value="1"/>
</dbReference>
<evidence type="ECO:0000313" key="3">
    <source>
        <dbReference type="EMBL" id="AIF21219.1"/>
    </source>
</evidence>
<dbReference type="EMBL" id="KF901185">
    <property type="protein sequence ID" value="AIF21219.1"/>
    <property type="molecule type" value="Genomic_DNA"/>
</dbReference>
<dbReference type="Pfam" id="PF00899">
    <property type="entry name" value="ThiF"/>
    <property type="match status" value="1"/>
</dbReference>
<protein>
    <recommendedName>
        <fullName evidence="2">THIF-type NAD/FAD binding fold domain-containing protein</fullName>
    </recommendedName>
</protein>
<proteinExistence type="predicted"/>
<sequence>MNEQNEQTQNDYTDNNDYEIAVIGAGGIGSHLASALVPALHRGGLLDSIGRITIRVYDSDTVTEENLAHQRFDYHDVGMHKVAAIERSMRPFTGARLRVVACPWDVREADDMTPADLTVVAVDSPIARRVIHSSDTIFLDLRTLADGFIALDSSVDRDFVTRMTPDQPARSCQHEGAVESGNIEFGFLLAAAHGAQWVLQSLRWMVGHELAMPPLPQSANVTFGTLGRMPLAEEELEPQGSVKPKFQPPNLITSCIDTNDHDSEVIREHVACLAKRRWWRAIWELGDSMSREISVLIDAEDKLFVDVGTSGQVKMSPPEDAKIPFQLWLHSHPRDAYWSSTDRDTLGCYTGLILEAVVLGHDHYKHTAHLESPESSLEEEGPLASWSSEPTVLYADDPQTLGPEDRKGDGQT</sequence>
<dbReference type="AlphaFoldDB" id="A0A075HZZ3"/>
<accession>A0A075HZZ3</accession>
<feature type="region of interest" description="Disordered" evidence="1">
    <location>
        <begin position="370"/>
        <end position="412"/>
    </location>
</feature>
<dbReference type="InterPro" id="IPR000594">
    <property type="entry name" value="ThiF_NAD_FAD-bd"/>
</dbReference>